<accession>A0AAN7PEY0</accession>
<dbReference type="AlphaFoldDB" id="A0AAN7PEY0"/>
<evidence type="ECO:0000256" key="1">
    <source>
        <dbReference type="SAM" id="Coils"/>
    </source>
</evidence>
<sequence length="325" mass="38134">MGQREHKAVTKEWRKHCATYRAKKALKEITNNFVRENTPESEGSPSPQSSVSLSILPMITLRSDASNARKRNARKKRDKIIKEKDKKIEYYRKKSEKYRKRLKRLEKAKTKKNVDTPNTKLTKMCDSPETRSEVVKKALFVTKYLKKTFTVRPRELIEELHEHLEAYYQHERNISHQYNAIKKYKRNINDEDAILHMDYSENYCSKYSQEIQAFHFRGSRLQLSLHTVVVYTKSSIKSYCTVSKNLTHSPAEIWAHLRPIFKTLPHSIKSIHFISDGLVTQYRNKTMFYILGSRLQQEVLNVKKFTWNYSESAHGKGTLDGIGAT</sequence>
<feature type="compositionally biased region" description="Low complexity" evidence="2">
    <location>
        <begin position="40"/>
        <end position="52"/>
    </location>
</feature>
<evidence type="ECO:0000313" key="3">
    <source>
        <dbReference type="EMBL" id="KAK4884202.1"/>
    </source>
</evidence>
<evidence type="ECO:0000313" key="4">
    <source>
        <dbReference type="Proteomes" id="UP001353858"/>
    </source>
</evidence>
<keyword evidence="1" id="KW-0175">Coiled coil</keyword>
<protein>
    <submittedName>
        <fullName evidence="3">Uncharacterized protein</fullName>
    </submittedName>
</protein>
<keyword evidence="4" id="KW-1185">Reference proteome</keyword>
<dbReference type="PANTHER" id="PTHR46601:SF1">
    <property type="entry name" value="ADF-H DOMAIN-CONTAINING PROTEIN"/>
    <property type="match status" value="1"/>
</dbReference>
<dbReference type="EMBL" id="JARPUR010000001">
    <property type="protein sequence ID" value="KAK4884202.1"/>
    <property type="molecule type" value="Genomic_DNA"/>
</dbReference>
<dbReference type="Proteomes" id="UP001353858">
    <property type="component" value="Unassembled WGS sequence"/>
</dbReference>
<proteinExistence type="predicted"/>
<feature type="region of interest" description="Disordered" evidence="2">
    <location>
        <begin position="31"/>
        <end position="52"/>
    </location>
</feature>
<organism evidence="3 4">
    <name type="scientific">Aquatica leii</name>
    <dbReference type="NCBI Taxonomy" id="1421715"/>
    <lineage>
        <taxon>Eukaryota</taxon>
        <taxon>Metazoa</taxon>
        <taxon>Ecdysozoa</taxon>
        <taxon>Arthropoda</taxon>
        <taxon>Hexapoda</taxon>
        <taxon>Insecta</taxon>
        <taxon>Pterygota</taxon>
        <taxon>Neoptera</taxon>
        <taxon>Endopterygota</taxon>
        <taxon>Coleoptera</taxon>
        <taxon>Polyphaga</taxon>
        <taxon>Elateriformia</taxon>
        <taxon>Elateroidea</taxon>
        <taxon>Lampyridae</taxon>
        <taxon>Luciolinae</taxon>
        <taxon>Aquatica</taxon>
    </lineage>
</organism>
<feature type="coiled-coil region" evidence="1">
    <location>
        <begin position="88"/>
        <end position="115"/>
    </location>
</feature>
<gene>
    <name evidence="3" type="ORF">RN001_000473</name>
</gene>
<comment type="caution">
    <text evidence="3">The sequence shown here is derived from an EMBL/GenBank/DDBJ whole genome shotgun (WGS) entry which is preliminary data.</text>
</comment>
<name>A0AAN7PEY0_9COLE</name>
<evidence type="ECO:0000256" key="2">
    <source>
        <dbReference type="SAM" id="MobiDB-lite"/>
    </source>
</evidence>
<dbReference type="PANTHER" id="PTHR46601">
    <property type="entry name" value="ULP_PROTEASE DOMAIN-CONTAINING PROTEIN"/>
    <property type="match status" value="1"/>
</dbReference>
<reference evidence="4" key="1">
    <citation type="submission" date="2023-01" db="EMBL/GenBank/DDBJ databases">
        <title>Key to firefly adult light organ development and bioluminescence: homeobox transcription factors regulate luciferase expression and transportation to peroxisome.</title>
        <authorList>
            <person name="Fu X."/>
        </authorList>
    </citation>
    <scope>NUCLEOTIDE SEQUENCE [LARGE SCALE GENOMIC DNA]</scope>
</reference>